<proteinExistence type="predicted"/>
<keyword evidence="2" id="KW-1185">Reference proteome</keyword>
<name>A0ABN9JRQ0_9RALS</name>
<dbReference type="InterPro" id="IPR021986">
    <property type="entry name" value="Spherulin4"/>
</dbReference>
<accession>A0ABN9JRQ0</accession>
<dbReference type="Proteomes" id="UP001189757">
    <property type="component" value="Unassembled WGS sequence"/>
</dbReference>
<comment type="caution">
    <text evidence="1">The sequence shown here is derived from an EMBL/GenBank/DDBJ whole genome shotgun (WGS) entry which is preliminary data.</text>
</comment>
<protein>
    <recommendedName>
        <fullName evidence="3">Spherulation-specific family 4</fullName>
    </recommendedName>
</protein>
<dbReference type="PANTHER" id="PTHR35040">
    <property type="match status" value="1"/>
</dbReference>
<evidence type="ECO:0000313" key="2">
    <source>
        <dbReference type="Proteomes" id="UP001189757"/>
    </source>
</evidence>
<reference evidence="1 2" key="1">
    <citation type="submission" date="2023-07" db="EMBL/GenBank/DDBJ databases">
        <authorList>
            <person name="Peeters C."/>
        </authorList>
    </citation>
    <scope>NUCLEOTIDE SEQUENCE [LARGE SCALE GENOMIC DNA]</scope>
    <source>
        <strain evidence="1 2">LMG 18101</strain>
    </source>
</reference>
<gene>
    <name evidence="1" type="ORF">LMG18101_04946</name>
</gene>
<dbReference type="Pfam" id="PF12138">
    <property type="entry name" value="Spherulin4"/>
    <property type="match status" value="1"/>
</dbReference>
<dbReference type="EMBL" id="CATZLL010000021">
    <property type="protein sequence ID" value="CAJ0822316.1"/>
    <property type="molecule type" value="Genomic_DNA"/>
</dbReference>
<dbReference type="PANTHER" id="PTHR35040:SF9">
    <property type="entry name" value="4-LIKE CELL SURFACE PROTEIN, PUTATIVE (AFU_ORTHOLOGUE AFUA_4G14080)-RELATED"/>
    <property type="match status" value="1"/>
</dbReference>
<evidence type="ECO:0000313" key="1">
    <source>
        <dbReference type="EMBL" id="CAJ0822316.1"/>
    </source>
</evidence>
<evidence type="ECO:0008006" key="3">
    <source>
        <dbReference type="Google" id="ProtNLM"/>
    </source>
</evidence>
<organism evidence="1 2">
    <name type="scientific">Ralstonia flaminis</name>
    <dbReference type="NCBI Taxonomy" id="3058597"/>
    <lineage>
        <taxon>Bacteria</taxon>
        <taxon>Pseudomonadati</taxon>
        <taxon>Pseudomonadota</taxon>
        <taxon>Betaproteobacteria</taxon>
        <taxon>Burkholderiales</taxon>
        <taxon>Burkholderiaceae</taxon>
        <taxon>Ralstonia</taxon>
    </lineage>
</organism>
<sequence length="284" mass="29852">MKKTVTGGLAPALATHIVVRSVARSVARSARMVGSAIAFAACALAGASHARAEGLLVPAYIYPSGSGATQWNTLATTAQSVPTTVILNPNSGPGTTQDPNYVAAVAKVHAAGGKVIGYVSTSYAKRALSAVVQDIHTYLALYQVDGFFIDEMTADSVTAHVQFYQSVYNYIKGLSPAYTVTGNPGTNVPEIYASLPVADQIVTFEDSARNYTKYAPLAWQANYPASRFAHIVYAASATQMQTFMRGASAKGAGSVYFTSKTLPNPYGALPSYWSQEVSAATPAK</sequence>